<dbReference type="EMBL" id="CAJFDH010000003">
    <property type="protein sequence ID" value="CAD5216420.1"/>
    <property type="molecule type" value="Genomic_DNA"/>
</dbReference>
<proteinExistence type="predicted"/>
<keyword evidence="4" id="KW-1185">Reference proteome</keyword>
<feature type="transmembrane region" description="Helical" evidence="2">
    <location>
        <begin position="320"/>
        <end position="341"/>
    </location>
</feature>
<gene>
    <name evidence="3" type="ORF">BOKJ2_LOCUS6584</name>
</gene>
<comment type="caution">
    <text evidence="3">The sequence shown here is derived from an EMBL/GenBank/DDBJ whole genome shotgun (WGS) entry which is preliminary data.</text>
</comment>
<dbReference type="AlphaFoldDB" id="A0A811KM52"/>
<organism evidence="3 4">
    <name type="scientific">Bursaphelenchus okinawaensis</name>
    <dbReference type="NCBI Taxonomy" id="465554"/>
    <lineage>
        <taxon>Eukaryota</taxon>
        <taxon>Metazoa</taxon>
        <taxon>Ecdysozoa</taxon>
        <taxon>Nematoda</taxon>
        <taxon>Chromadorea</taxon>
        <taxon>Rhabditida</taxon>
        <taxon>Tylenchina</taxon>
        <taxon>Tylenchomorpha</taxon>
        <taxon>Aphelenchoidea</taxon>
        <taxon>Aphelenchoididae</taxon>
        <taxon>Bursaphelenchus</taxon>
    </lineage>
</organism>
<feature type="coiled-coil region" evidence="1">
    <location>
        <begin position="352"/>
        <end position="379"/>
    </location>
</feature>
<evidence type="ECO:0000313" key="4">
    <source>
        <dbReference type="Proteomes" id="UP000614601"/>
    </source>
</evidence>
<sequence>MTHCAYLSGTCQLPDGEFMIWKPTAEQRCDYHMMITTSGMLYGSNFIDDKNQIALTITSEKKRSNCYKMLTVTEQGFLLKEVKYAESNRANTTWSNIAAKIQYANFKAVAYDDRIVNNALTAICHTINEHAKLIEYVMRSNPTDVFRSLLNKTVIAKEVAVDIFELQNCHRLEATDYEVTRLDHCTELIPLKMKMATSNSVLFLDPVTMKLQRQSRIVNCNSPPRIVKLGEKTMLYYPTGITRTVELKSVAEPQSNLTFPEYHFSMKSVDLKEIEMSIPLSIIGDQNREEKVVEITQNQVVITESNPQMLSMLANYLNSWWLMIWRLYVSLITVITTACLIKIVSGTIQRAISQKMNVMKKNENENHEEQNEVNEKTINILPNI</sequence>
<protein>
    <submittedName>
        <fullName evidence="3">Uncharacterized protein</fullName>
    </submittedName>
</protein>
<dbReference type="PANTHER" id="PTHR31524:SF2">
    <property type="entry name" value="PROTEIN CBG10426"/>
    <property type="match status" value="1"/>
</dbReference>
<name>A0A811KM52_9BILA</name>
<dbReference type="Proteomes" id="UP000783686">
    <property type="component" value="Unassembled WGS sequence"/>
</dbReference>
<evidence type="ECO:0000313" key="3">
    <source>
        <dbReference type="EMBL" id="CAD5216420.1"/>
    </source>
</evidence>
<evidence type="ECO:0000256" key="2">
    <source>
        <dbReference type="SAM" id="Phobius"/>
    </source>
</evidence>
<reference evidence="3" key="1">
    <citation type="submission" date="2020-09" db="EMBL/GenBank/DDBJ databases">
        <authorList>
            <person name="Kikuchi T."/>
        </authorList>
    </citation>
    <scope>NUCLEOTIDE SEQUENCE</scope>
    <source>
        <strain evidence="3">SH1</strain>
    </source>
</reference>
<keyword evidence="2" id="KW-0812">Transmembrane</keyword>
<keyword evidence="1" id="KW-0175">Coiled coil</keyword>
<dbReference type="EMBL" id="CAJFCW020000003">
    <property type="protein sequence ID" value="CAG9105917.1"/>
    <property type="molecule type" value="Genomic_DNA"/>
</dbReference>
<dbReference type="PANTHER" id="PTHR31524">
    <property type="match status" value="1"/>
</dbReference>
<accession>A0A811KM52</accession>
<keyword evidence="2" id="KW-1133">Transmembrane helix</keyword>
<evidence type="ECO:0000256" key="1">
    <source>
        <dbReference type="SAM" id="Coils"/>
    </source>
</evidence>
<dbReference type="Gene3D" id="1.20.5.1890">
    <property type="match status" value="1"/>
</dbReference>
<dbReference type="Proteomes" id="UP000614601">
    <property type="component" value="Unassembled WGS sequence"/>
</dbReference>
<keyword evidence="2" id="KW-0472">Membrane</keyword>